<proteinExistence type="predicted"/>
<dbReference type="EMBL" id="LKEU01000051">
    <property type="protein sequence ID" value="OFV68908.1"/>
    <property type="molecule type" value="Genomic_DNA"/>
</dbReference>
<sequence>MAANSIRIELDKNAIINDINFMQSVDIYKQDIYLIVEGLDDLSFIQSKVTNSVYLYESFSGKNGVREIVDYFDNNYRVIGLYDRDYEQIETIEKHFYYDHNCLEMMIAKNETVFSSVCSEYYRGLKSSTEILEDVFFNLRFLGELRKLNHDSGAGFKFSKFSFDGCIDEHCYLNHGNVISKIKTWNPNRQHHFYMLDEFCNTYDTAECFDHDYYFDIINGHDFISFLCYSIYFHTNKSKSKEDIASSFRCAYRLEDFQSTILFENLRSYEQEKHLHILINC</sequence>
<dbReference type="RefSeq" id="WP_070372829.1">
    <property type="nucleotide sequence ID" value="NZ_LKEU01000051.1"/>
</dbReference>
<protein>
    <recommendedName>
        <fullName evidence="3">DUF4435 domain-containing protein</fullName>
    </recommendedName>
</protein>
<evidence type="ECO:0000313" key="1">
    <source>
        <dbReference type="EMBL" id="OFV68908.1"/>
    </source>
</evidence>
<accession>A0A1F2PCD4</accession>
<evidence type="ECO:0008006" key="3">
    <source>
        <dbReference type="Google" id="ProtNLM"/>
    </source>
</evidence>
<dbReference type="AlphaFoldDB" id="A0A1F2PCD4"/>
<dbReference type="Proteomes" id="UP000176244">
    <property type="component" value="Unassembled WGS sequence"/>
</dbReference>
<name>A0A1F2PCD4_9FIRM</name>
<dbReference type="STRING" id="52694.ACWI_35990"/>
<organism evidence="1 2">
    <name type="scientific">Acetobacterium wieringae</name>
    <dbReference type="NCBI Taxonomy" id="52694"/>
    <lineage>
        <taxon>Bacteria</taxon>
        <taxon>Bacillati</taxon>
        <taxon>Bacillota</taxon>
        <taxon>Clostridia</taxon>
        <taxon>Eubacteriales</taxon>
        <taxon>Eubacteriaceae</taxon>
        <taxon>Acetobacterium</taxon>
    </lineage>
</organism>
<reference evidence="1 2" key="1">
    <citation type="submission" date="2015-09" db="EMBL/GenBank/DDBJ databases">
        <title>Genome sequence of Acetobacterium wieringae DSM 1911.</title>
        <authorList>
            <person name="Poehlein A."/>
            <person name="Bengelsdorf F.R."/>
            <person name="Schiel-Bengelsdorf B."/>
            <person name="Duerre P."/>
            <person name="Daniel R."/>
        </authorList>
    </citation>
    <scope>NUCLEOTIDE SEQUENCE [LARGE SCALE GENOMIC DNA]</scope>
    <source>
        <strain evidence="1 2">DSM 1911</strain>
    </source>
</reference>
<comment type="caution">
    <text evidence="1">The sequence shown here is derived from an EMBL/GenBank/DDBJ whole genome shotgun (WGS) entry which is preliminary data.</text>
</comment>
<evidence type="ECO:0000313" key="2">
    <source>
        <dbReference type="Proteomes" id="UP000176244"/>
    </source>
</evidence>
<gene>
    <name evidence="1" type="ORF">ACWI_35990</name>
</gene>
<dbReference type="OrthoDB" id="3010270at2"/>